<evidence type="ECO:0008006" key="3">
    <source>
        <dbReference type="Google" id="ProtNLM"/>
    </source>
</evidence>
<dbReference type="Pfam" id="PF09388">
    <property type="entry name" value="SpoOE-like"/>
    <property type="match status" value="1"/>
</dbReference>
<dbReference type="InterPro" id="IPR037208">
    <property type="entry name" value="Spo0E-like_sf"/>
</dbReference>
<dbReference type="SUPFAM" id="SSF140500">
    <property type="entry name" value="BAS1536-like"/>
    <property type="match status" value="1"/>
</dbReference>
<reference evidence="1 2" key="1">
    <citation type="journal article" date="2019" name="Sci. Rep.">
        <title>Sulfobacillus thermotolerans: new insights into resistance and metabolic capacities of acidophilic chemolithotrophs.</title>
        <authorList>
            <person name="Panyushkina A.E."/>
            <person name="Babenko V.V."/>
            <person name="Nikitina A.S."/>
            <person name="Selezneva O.V."/>
            <person name="Tsaplina I.A."/>
            <person name="Letarova M.A."/>
            <person name="Kostryukova E.S."/>
            <person name="Letarov A.V."/>
        </authorList>
    </citation>
    <scope>NUCLEOTIDE SEQUENCE [LARGE SCALE GENOMIC DNA]</scope>
    <source>
        <strain evidence="1 2">Kr1</strain>
    </source>
</reference>
<evidence type="ECO:0000313" key="1">
    <source>
        <dbReference type="EMBL" id="AUW94951.1"/>
    </source>
</evidence>
<dbReference type="RefSeq" id="WP_242968556.1">
    <property type="nucleotide sequence ID" value="NZ_CP133983.1"/>
</dbReference>
<keyword evidence="2" id="KW-1185">Reference proteome</keyword>
<name>A0ABM6RUN8_9FIRM</name>
<dbReference type="EMBL" id="CP019454">
    <property type="protein sequence ID" value="AUW94951.1"/>
    <property type="molecule type" value="Genomic_DNA"/>
</dbReference>
<organism evidence="1 2">
    <name type="scientific">Sulfobacillus thermotolerans</name>
    <dbReference type="NCBI Taxonomy" id="338644"/>
    <lineage>
        <taxon>Bacteria</taxon>
        <taxon>Bacillati</taxon>
        <taxon>Bacillota</taxon>
        <taxon>Clostridia</taxon>
        <taxon>Eubacteriales</taxon>
        <taxon>Clostridiales Family XVII. Incertae Sedis</taxon>
        <taxon>Sulfobacillus</taxon>
    </lineage>
</organism>
<dbReference type="InterPro" id="IPR018540">
    <property type="entry name" value="Spo0E-like"/>
</dbReference>
<evidence type="ECO:0000313" key="2">
    <source>
        <dbReference type="Proteomes" id="UP000325292"/>
    </source>
</evidence>
<gene>
    <name evidence="1" type="ORF">BXT84_14140</name>
</gene>
<proteinExistence type="predicted"/>
<protein>
    <recommendedName>
        <fullName evidence="3">Aspartyl-phosphate phosphatase Spo0E family protein</fullName>
    </recommendedName>
</protein>
<sequence length="65" mass="7465">MSPLKSVAEYHRAIERIRILQGVLDTLAKMKGNMDPDVLAVSQEIDLYIVRVQQYWQSQCQKGAM</sequence>
<dbReference type="Proteomes" id="UP000325292">
    <property type="component" value="Chromosome"/>
</dbReference>
<dbReference type="Gene3D" id="4.10.280.10">
    <property type="entry name" value="Helix-loop-helix DNA-binding domain"/>
    <property type="match status" value="1"/>
</dbReference>
<dbReference type="InterPro" id="IPR036638">
    <property type="entry name" value="HLH_DNA-bd_sf"/>
</dbReference>
<accession>A0ABM6RUN8</accession>